<dbReference type="GO" id="GO:0044209">
    <property type="term" value="P:AMP salvage"/>
    <property type="evidence" value="ECO:0007669"/>
    <property type="project" value="UniProtKB-UniRule"/>
</dbReference>
<dbReference type="HAMAP" id="MF_00235">
    <property type="entry name" value="Adenylate_kinase_Adk"/>
    <property type="match status" value="1"/>
</dbReference>
<evidence type="ECO:0000256" key="4">
    <source>
        <dbReference type="ARBA" id="ARBA00022741"/>
    </source>
</evidence>
<comment type="subunit">
    <text evidence="8 10">Monomer.</text>
</comment>
<dbReference type="Gene3D" id="3.40.50.300">
    <property type="entry name" value="P-loop containing nucleotide triphosphate hydrolases"/>
    <property type="match status" value="1"/>
</dbReference>
<feature type="binding site" evidence="8">
    <location>
        <position position="125"/>
    </location>
    <ligand>
        <name>Zn(2+)</name>
        <dbReference type="ChEBI" id="CHEBI:29105"/>
        <note>structural</note>
    </ligand>
</feature>
<sequence length="207" mass="22426">MNVIFLGPPGSGKGTMAVRVGKEMNLAHISTGDMLRAEMKAGSELGKLAKSYIDKGALVPDQVIIDMMGERMKADDAKGGVLLDGFPRTVAQAEALDAIAAIDAVVNLEVDVQVIVDRVLARRVCEDCGEVHSTKTHSSDKCGKCGGNLITRADDNEQTVRERFRVYEDQTAPLIEFYSRRGLVSNVDGTMPIEEEAAYIVEVLKKV</sequence>
<feature type="binding site" evidence="8">
    <location>
        <position position="128"/>
    </location>
    <ligand>
        <name>Zn(2+)</name>
        <dbReference type="ChEBI" id="CHEBI:29105"/>
        <note>structural</note>
    </ligand>
</feature>
<proteinExistence type="inferred from homology"/>
<keyword evidence="4 8" id="KW-0547">Nucleotide-binding</keyword>
<dbReference type="CDD" id="cd01428">
    <property type="entry name" value="ADK"/>
    <property type="match status" value="1"/>
</dbReference>
<name>A0A136Q7C2_9FIRM</name>
<dbReference type="NCBIfam" id="NF001381">
    <property type="entry name" value="PRK00279.1-3"/>
    <property type="match status" value="1"/>
</dbReference>
<dbReference type="RefSeq" id="WP_066522688.1">
    <property type="nucleotide sequence ID" value="NZ_CABMOF010000009.1"/>
</dbReference>
<organism evidence="11 12">
    <name type="scientific">Christensenella minuta</name>
    <dbReference type="NCBI Taxonomy" id="626937"/>
    <lineage>
        <taxon>Bacteria</taxon>
        <taxon>Bacillati</taxon>
        <taxon>Bacillota</taxon>
        <taxon>Clostridia</taxon>
        <taxon>Christensenellales</taxon>
        <taxon>Christensenellaceae</taxon>
        <taxon>Christensenella</taxon>
    </lineage>
</organism>
<dbReference type="GO" id="GO:0005737">
    <property type="term" value="C:cytoplasm"/>
    <property type="evidence" value="ECO:0007669"/>
    <property type="project" value="UniProtKB-SubCell"/>
</dbReference>
<reference evidence="11 12" key="1">
    <citation type="submission" date="2016-02" db="EMBL/GenBank/DDBJ databases">
        <authorList>
            <person name="Wen L."/>
            <person name="He K."/>
            <person name="Yang H."/>
        </authorList>
    </citation>
    <scope>NUCLEOTIDE SEQUENCE [LARGE SCALE GENOMIC DNA]</scope>
    <source>
        <strain evidence="11 12">DSM 22607</strain>
    </source>
</reference>
<evidence type="ECO:0000256" key="1">
    <source>
        <dbReference type="ARBA" id="ARBA00022679"/>
    </source>
</evidence>
<comment type="domain">
    <text evidence="8">Consists of three domains, a large central CORE domain and two small peripheral domains, NMPbind and LID, which undergo movements during catalysis. The LID domain closes over the site of phosphoryl transfer upon ATP binding. Assembling and dissambling the active center during each catalytic cycle provides an effective means to prevent ATP hydrolysis. Some bacteria have evolved a zinc-coordinating structure that stabilizes the LID domain.</text>
</comment>
<feature type="binding site" evidence="8">
    <location>
        <begin position="57"/>
        <end position="59"/>
    </location>
    <ligand>
        <name>AMP</name>
        <dbReference type="ChEBI" id="CHEBI:456215"/>
    </ligand>
</feature>
<dbReference type="GO" id="GO:0005524">
    <property type="term" value="F:ATP binding"/>
    <property type="evidence" value="ECO:0007669"/>
    <property type="project" value="UniProtKB-UniRule"/>
</dbReference>
<keyword evidence="8" id="KW-0963">Cytoplasm</keyword>
<feature type="binding site" evidence="8">
    <location>
        <position position="191"/>
    </location>
    <ligand>
        <name>ATP</name>
        <dbReference type="ChEBI" id="CHEBI:30616"/>
    </ligand>
</feature>
<evidence type="ECO:0000256" key="9">
    <source>
        <dbReference type="RuleBase" id="RU003330"/>
    </source>
</evidence>
<dbReference type="InterPro" id="IPR027417">
    <property type="entry name" value="P-loop_NTPase"/>
</dbReference>
<protein>
    <recommendedName>
        <fullName evidence="8 10">Adenylate kinase</fullName>
        <shortName evidence="8">AK</shortName>
        <ecNumber evidence="8 10">2.7.4.3</ecNumber>
    </recommendedName>
    <alternativeName>
        <fullName evidence="8">ATP-AMP transphosphorylase</fullName>
    </alternativeName>
    <alternativeName>
        <fullName evidence="8">ATP:AMP phosphotransferase</fullName>
    </alternativeName>
    <alternativeName>
        <fullName evidence="8">Adenylate monophosphate kinase</fullName>
    </alternativeName>
</protein>
<dbReference type="GO" id="GO:0004017">
    <property type="term" value="F:AMP kinase activity"/>
    <property type="evidence" value="ECO:0007669"/>
    <property type="project" value="UniProtKB-UniRule"/>
</dbReference>
<dbReference type="PROSITE" id="PS00113">
    <property type="entry name" value="ADENYLATE_KINASE"/>
    <property type="match status" value="1"/>
</dbReference>
<dbReference type="NCBIfam" id="TIGR01351">
    <property type="entry name" value="adk"/>
    <property type="match status" value="1"/>
</dbReference>
<feature type="binding site" evidence="8">
    <location>
        <position position="122"/>
    </location>
    <ligand>
        <name>ATP</name>
        <dbReference type="ChEBI" id="CHEBI:30616"/>
    </ligand>
</feature>
<evidence type="ECO:0000313" key="12">
    <source>
        <dbReference type="Proteomes" id="UP000070366"/>
    </source>
</evidence>
<feature type="binding site" evidence="8">
    <location>
        <position position="36"/>
    </location>
    <ligand>
        <name>AMP</name>
        <dbReference type="ChEBI" id="CHEBI:456215"/>
    </ligand>
</feature>
<comment type="catalytic activity">
    <reaction evidence="8 10">
        <text>AMP + ATP = 2 ADP</text>
        <dbReference type="Rhea" id="RHEA:12973"/>
        <dbReference type="ChEBI" id="CHEBI:30616"/>
        <dbReference type="ChEBI" id="CHEBI:456215"/>
        <dbReference type="ChEBI" id="CHEBI:456216"/>
        <dbReference type="EC" id="2.7.4.3"/>
    </reaction>
</comment>
<feature type="binding site" evidence="8">
    <location>
        <position position="152"/>
    </location>
    <ligand>
        <name>AMP</name>
        <dbReference type="ChEBI" id="CHEBI:456215"/>
    </ligand>
</feature>
<keyword evidence="1 8" id="KW-0808">Transferase</keyword>
<keyword evidence="7 8" id="KW-0067">ATP-binding</keyword>
<dbReference type="OrthoDB" id="9805030at2"/>
<evidence type="ECO:0000256" key="3">
    <source>
        <dbReference type="ARBA" id="ARBA00022727"/>
    </source>
</evidence>
<feature type="binding site" evidence="8">
    <location>
        <position position="31"/>
    </location>
    <ligand>
        <name>AMP</name>
        <dbReference type="ChEBI" id="CHEBI:456215"/>
    </ligand>
</feature>
<comment type="function">
    <text evidence="8">Catalyzes the reversible transfer of the terminal phosphate group between ATP and AMP. Plays an important role in cellular energy homeostasis and in adenine nucleotide metabolism.</text>
</comment>
<comment type="subcellular location">
    <subcellularLocation>
        <location evidence="8 10">Cytoplasm</location>
    </subcellularLocation>
</comment>
<gene>
    <name evidence="8" type="primary">adk</name>
    <name evidence="11" type="ORF">HMPREF3293_00621</name>
</gene>
<keyword evidence="3 8" id="KW-0545">Nucleotide biosynthesis</keyword>
<dbReference type="KEGG" id="cmiu:B1H56_10135"/>
<dbReference type="STRING" id="626937.HMPREF3293_00621"/>
<feature type="binding site" evidence="8">
    <location>
        <begin position="10"/>
        <end position="15"/>
    </location>
    <ligand>
        <name>ATP</name>
        <dbReference type="ChEBI" id="CHEBI:30616"/>
    </ligand>
</feature>
<feature type="binding site" evidence="8">
    <location>
        <position position="163"/>
    </location>
    <ligand>
        <name>AMP</name>
        <dbReference type="ChEBI" id="CHEBI:456215"/>
    </ligand>
</feature>
<comment type="similarity">
    <text evidence="8 9">Belongs to the adenylate kinase family.</text>
</comment>
<keyword evidence="5 8" id="KW-0418">Kinase</keyword>
<evidence type="ECO:0000256" key="8">
    <source>
        <dbReference type="HAMAP-Rule" id="MF_00235"/>
    </source>
</evidence>
<comment type="caution">
    <text evidence="8">Lacks conserved residue(s) required for the propagation of feature annotation.</text>
</comment>
<dbReference type="NCBIfam" id="NF011100">
    <property type="entry name" value="PRK14527.1"/>
    <property type="match status" value="1"/>
</dbReference>
<dbReference type="FunFam" id="3.40.50.300:FF:000106">
    <property type="entry name" value="Adenylate kinase mitochondrial"/>
    <property type="match status" value="1"/>
</dbReference>
<dbReference type="NCBIfam" id="NF001380">
    <property type="entry name" value="PRK00279.1-2"/>
    <property type="match status" value="1"/>
</dbReference>
<evidence type="ECO:0000256" key="6">
    <source>
        <dbReference type="ARBA" id="ARBA00022833"/>
    </source>
</evidence>
<keyword evidence="12" id="KW-1185">Reference proteome</keyword>
<dbReference type="AlphaFoldDB" id="A0A136Q7C2"/>
<evidence type="ECO:0000256" key="2">
    <source>
        <dbReference type="ARBA" id="ARBA00022723"/>
    </source>
</evidence>
<dbReference type="InterPro" id="IPR033690">
    <property type="entry name" value="Adenylat_kinase_CS"/>
</dbReference>
<keyword evidence="6 8" id="KW-0862">Zinc</keyword>
<dbReference type="UniPathway" id="UPA00588">
    <property type="reaction ID" value="UER00649"/>
</dbReference>
<dbReference type="Proteomes" id="UP000070366">
    <property type="component" value="Unassembled WGS sequence"/>
</dbReference>
<feature type="binding site" evidence="8">
    <location>
        <begin position="85"/>
        <end position="88"/>
    </location>
    <ligand>
        <name>AMP</name>
        <dbReference type="ChEBI" id="CHEBI:456215"/>
    </ligand>
</feature>
<dbReference type="InterPro" id="IPR006259">
    <property type="entry name" value="Adenyl_kin_sub"/>
</dbReference>
<dbReference type="PRINTS" id="PR00094">
    <property type="entry name" value="ADENYLTKNASE"/>
</dbReference>
<feature type="region of interest" description="NMP" evidence="8">
    <location>
        <begin position="30"/>
        <end position="59"/>
    </location>
</feature>
<feature type="binding site" evidence="8">
    <location>
        <position position="145"/>
    </location>
    <ligand>
        <name>Zn(2+)</name>
        <dbReference type="ChEBI" id="CHEBI:29105"/>
        <note>structural</note>
    </ligand>
</feature>
<dbReference type="SUPFAM" id="SSF52540">
    <property type="entry name" value="P-loop containing nucleoside triphosphate hydrolases"/>
    <property type="match status" value="1"/>
</dbReference>
<dbReference type="PANTHER" id="PTHR23359">
    <property type="entry name" value="NUCLEOTIDE KINASE"/>
    <property type="match status" value="1"/>
</dbReference>
<dbReference type="InterPro" id="IPR000850">
    <property type="entry name" value="Adenylat/UMP-CMP_kin"/>
</dbReference>
<dbReference type="EMBL" id="LSZW01000040">
    <property type="protein sequence ID" value="KXK66578.1"/>
    <property type="molecule type" value="Genomic_DNA"/>
</dbReference>
<dbReference type="EC" id="2.7.4.3" evidence="8 10"/>
<dbReference type="Pfam" id="PF00406">
    <property type="entry name" value="ADK"/>
    <property type="match status" value="1"/>
</dbReference>
<evidence type="ECO:0000256" key="7">
    <source>
        <dbReference type="ARBA" id="ARBA00022840"/>
    </source>
</evidence>
<feature type="binding site" evidence="8">
    <location>
        <position position="92"/>
    </location>
    <ligand>
        <name>AMP</name>
        <dbReference type="ChEBI" id="CHEBI:456215"/>
    </ligand>
</feature>
<dbReference type="GO" id="GO:0008270">
    <property type="term" value="F:zinc ion binding"/>
    <property type="evidence" value="ECO:0007669"/>
    <property type="project" value="UniProtKB-UniRule"/>
</dbReference>
<keyword evidence="2 8" id="KW-0479">Metal-binding</keyword>
<dbReference type="PATRIC" id="fig|626937.4.peg.612"/>
<accession>A0A136Q7C2</accession>
<evidence type="ECO:0000313" key="11">
    <source>
        <dbReference type="EMBL" id="KXK66578.1"/>
    </source>
</evidence>
<comment type="caution">
    <text evidence="11">The sequence shown here is derived from an EMBL/GenBank/DDBJ whole genome shotgun (WGS) entry which is preliminary data.</text>
</comment>
<evidence type="ECO:0000256" key="5">
    <source>
        <dbReference type="ARBA" id="ARBA00022777"/>
    </source>
</evidence>
<evidence type="ECO:0000256" key="10">
    <source>
        <dbReference type="RuleBase" id="RU003331"/>
    </source>
</evidence>
<feature type="binding site" evidence="8">
    <location>
        <position position="142"/>
    </location>
    <ligand>
        <name>Zn(2+)</name>
        <dbReference type="ChEBI" id="CHEBI:29105"/>
        <note>structural</note>
    </ligand>
</feature>
<comment type="pathway">
    <text evidence="8">Purine metabolism; AMP biosynthesis via salvage pathway; AMP from ADP: step 1/1.</text>
</comment>